<dbReference type="PANTHER" id="PTHR33463:SF67">
    <property type="entry name" value="OS04G0115650 PROTEIN"/>
    <property type="match status" value="1"/>
</dbReference>
<dbReference type="Proteomes" id="UP000006038">
    <property type="component" value="Chromosome 4"/>
</dbReference>
<dbReference type="Gramene" id="OB04G10640.1">
    <property type="protein sequence ID" value="OB04G10640.1"/>
    <property type="gene ID" value="OB04G10640"/>
</dbReference>
<dbReference type="EnsemblPlants" id="OB04G10640.1">
    <property type="protein sequence ID" value="OB04G10640.1"/>
    <property type="gene ID" value="OB04G10640"/>
</dbReference>
<sequence>MAQLLTSDMRGSPSKESDDYSWFLTRDIQRPPTDQLIMPLEEWTRLDADSFDGLAGKIIDFLEDTSNTSTVIYVEGAVGLGSSTILKEVAKRLRAEKLKIIHVDCSLWQSKRALQKAIAQELELPWSVMALFDHHDEEDDFDGVEQGARGVIPDVTRAIFSNLATSRTFLVVFHNGGGGFIDLQECGVPLIKGLYLWTSQVRFGPWHGRPTLPPQEVVGPSDAAIFALLIGGLYLLHEEAAEVARYTGVPKPGMSPEVVKECINYYKVVRLVCGNNHGIDWATHAANLWVCSGIIQSYGGMPAWEIAQALQTNLRLDWDDHLNTNKWKLQKLQIVPCDSVEASFFWTTSLGNNDATTGCSETLEAKIFQHSSVDKLRVIHLCWCTFSFASPPFLHCSSLSFLLLDHCKDSDHENNESIAPRMTACFQKLWVLELSYTDWYWLLSTEALQLMVELRELNLKGIKHWSISHLSHDDNNANSSAGRKTKLRMLNLVKLRVTAEPTEDLHESPLEREEESEEAILIFPNLSSWRLTLSTIILEGCVELKRIGPHVLPPSLESFSFSSSSNDNAQVSANIESISFQGCAQLKSFLLRGLFEKLLELDMSGTSVKTIDLRAMRGTWSLEKLFLLGCVELRAILWPEQYVRLEVLHIDATRSDIRHGADVAASSSTPSSFKWHISLRDRRLLRSLNDVNSSSGNLCIEISSLGSNSIVHVASDDCCEIISKSKPAIIIGAAGSKIRQRQQQSAAESNKLYADVDLNAQQQHLQLQATMHGNLMWPCELGGNTTHYISLKDERRMSSPLPLPSSMCETALGLHVHDSISITSITSHSNMALRWRNIRWCRVERCPNIEGVVFTPPSVTSIGESIFMCLKTFWASQLARVRCIWDWRTRGQLRFKPGYSSFQDLQALHLDCCPRLIFVLPLYYKNNFYACRMLETLEIVCCGDLKDVFSVVENQAREFPALRRIHLHDLPSLQTICGQRMVAPKLETIKIRGCWGLTRLPAVGHDSTCKPNVECEKEWWDALQWDGLEKGHHPSLYEPTHPLYYKNKNLSRGSVISDHPASPSLHVVPPCSRRHRGLVVMARRLPSAAGRGSPPSLLQRFYSPGAWEILLDGHGLDTLNAEWLRSQIGLVSQEPVLFATSIRENILFGNETASLKQVVAAAKMANAHEFIVKLPHGYETHVIHSSFAFERFCPLGCFIVLQDNK</sequence>
<dbReference type="InterPro" id="IPR032675">
    <property type="entry name" value="LRR_dom_sf"/>
</dbReference>
<accession>J3LV89</accession>
<reference evidence="2" key="2">
    <citation type="submission" date="2013-04" db="UniProtKB">
        <authorList>
            <consortium name="EnsemblPlants"/>
        </authorList>
    </citation>
    <scope>IDENTIFICATION</scope>
</reference>
<dbReference type="InterPro" id="IPR027417">
    <property type="entry name" value="P-loop_NTPase"/>
</dbReference>
<dbReference type="Gene3D" id="3.80.10.10">
    <property type="entry name" value="Ribonuclease Inhibitor"/>
    <property type="match status" value="2"/>
</dbReference>
<dbReference type="InterPro" id="IPR050905">
    <property type="entry name" value="Plant_NBS-LRR"/>
</dbReference>
<feature type="domain" description="Disease resistance protein At4g27190-like leucine-rich repeats" evidence="1">
    <location>
        <begin position="899"/>
        <end position="1000"/>
    </location>
</feature>
<evidence type="ECO:0000313" key="2">
    <source>
        <dbReference type="EnsemblPlants" id="OB04G10640.1"/>
    </source>
</evidence>
<dbReference type="HOGENOM" id="CLU_007112_0_0_1"/>
<dbReference type="PANTHER" id="PTHR33463">
    <property type="entry name" value="NB-ARC DOMAIN-CONTAINING PROTEIN-RELATED"/>
    <property type="match status" value="1"/>
</dbReference>
<proteinExistence type="predicted"/>
<organism evidence="2">
    <name type="scientific">Oryza brachyantha</name>
    <name type="common">malo sina</name>
    <dbReference type="NCBI Taxonomy" id="4533"/>
    <lineage>
        <taxon>Eukaryota</taxon>
        <taxon>Viridiplantae</taxon>
        <taxon>Streptophyta</taxon>
        <taxon>Embryophyta</taxon>
        <taxon>Tracheophyta</taxon>
        <taxon>Spermatophyta</taxon>
        <taxon>Magnoliopsida</taxon>
        <taxon>Liliopsida</taxon>
        <taxon>Poales</taxon>
        <taxon>Poaceae</taxon>
        <taxon>BOP clade</taxon>
        <taxon>Oryzoideae</taxon>
        <taxon>Oryzeae</taxon>
        <taxon>Oryzinae</taxon>
        <taxon>Oryza</taxon>
    </lineage>
</organism>
<dbReference type="Pfam" id="PF23247">
    <property type="entry name" value="LRR_RPS2"/>
    <property type="match status" value="1"/>
</dbReference>
<dbReference type="AlphaFoldDB" id="J3LV89"/>
<dbReference type="eggNOG" id="KOG0055">
    <property type="taxonomic scope" value="Eukaryota"/>
</dbReference>
<keyword evidence="3" id="KW-1185">Reference proteome</keyword>
<dbReference type="OMA" id="FFWATSH"/>
<dbReference type="Gene3D" id="3.40.50.300">
    <property type="entry name" value="P-loop containing nucleotide triphosphate hydrolases"/>
    <property type="match status" value="2"/>
</dbReference>
<dbReference type="InterPro" id="IPR057135">
    <property type="entry name" value="At4g27190-like_LRR"/>
</dbReference>
<protein>
    <recommendedName>
        <fullName evidence="1">Disease resistance protein At4g27190-like leucine-rich repeats domain-containing protein</fullName>
    </recommendedName>
</protein>
<name>J3LV89_ORYBR</name>
<dbReference type="SUPFAM" id="SSF52047">
    <property type="entry name" value="RNI-like"/>
    <property type="match status" value="2"/>
</dbReference>
<dbReference type="SUPFAM" id="SSF52540">
    <property type="entry name" value="P-loop containing nucleoside triphosphate hydrolases"/>
    <property type="match status" value="2"/>
</dbReference>
<evidence type="ECO:0000259" key="1">
    <source>
        <dbReference type="Pfam" id="PF23247"/>
    </source>
</evidence>
<reference evidence="2" key="1">
    <citation type="journal article" date="2013" name="Nat. Commun.">
        <title>Whole-genome sequencing of Oryza brachyantha reveals mechanisms underlying Oryza genome evolution.</title>
        <authorList>
            <person name="Chen J."/>
            <person name="Huang Q."/>
            <person name="Gao D."/>
            <person name="Wang J."/>
            <person name="Lang Y."/>
            <person name="Liu T."/>
            <person name="Li B."/>
            <person name="Bai Z."/>
            <person name="Luis Goicoechea J."/>
            <person name="Liang C."/>
            <person name="Chen C."/>
            <person name="Zhang W."/>
            <person name="Sun S."/>
            <person name="Liao Y."/>
            <person name="Zhang X."/>
            <person name="Yang L."/>
            <person name="Song C."/>
            <person name="Wang M."/>
            <person name="Shi J."/>
            <person name="Liu G."/>
            <person name="Liu J."/>
            <person name="Zhou H."/>
            <person name="Zhou W."/>
            <person name="Yu Q."/>
            <person name="An N."/>
            <person name="Chen Y."/>
            <person name="Cai Q."/>
            <person name="Wang B."/>
            <person name="Liu B."/>
            <person name="Min J."/>
            <person name="Huang Y."/>
            <person name="Wu H."/>
            <person name="Li Z."/>
            <person name="Zhang Y."/>
            <person name="Yin Y."/>
            <person name="Song W."/>
            <person name="Jiang J."/>
            <person name="Jackson S.A."/>
            <person name="Wing R.A."/>
            <person name="Wang J."/>
            <person name="Chen M."/>
        </authorList>
    </citation>
    <scope>NUCLEOTIDE SEQUENCE [LARGE SCALE GENOMIC DNA]</scope>
    <source>
        <strain evidence="2">cv. IRGC 101232</strain>
    </source>
</reference>
<evidence type="ECO:0000313" key="3">
    <source>
        <dbReference type="Proteomes" id="UP000006038"/>
    </source>
</evidence>